<evidence type="ECO:0000256" key="3">
    <source>
        <dbReference type="ARBA" id="ARBA00022729"/>
    </source>
</evidence>
<comment type="caution">
    <text evidence="9">The sequence shown here is derived from an EMBL/GenBank/DDBJ whole genome shotgun (WGS) entry which is preliminary data.</text>
</comment>
<evidence type="ECO:0000313" key="9">
    <source>
        <dbReference type="EMBL" id="KUG58388.1"/>
    </source>
</evidence>
<evidence type="ECO:0000256" key="6">
    <source>
        <dbReference type="SAM" id="Phobius"/>
    </source>
</evidence>
<keyword evidence="2" id="KW-0479">Metal-binding</keyword>
<organism evidence="9 10">
    <name type="scientific">Serinicoccus chungangensis</name>
    <dbReference type="NCBI Taxonomy" id="767452"/>
    <lineage>
        <taxon>Bacteria</taxon>
        <taxon>Bacillati</taxon>
        <taxon>Actinomycetota</taxon>
        <taxon>Actinomycetes</taxon>
        <taxon>Micrococcales</taxon>
        <taxon>Ornithinimicrobiaceae</taxon>
        <taxon>Serinicoccus</taxon>
    </lineage>
</organism>
<dbReference type="PANTHER" id="PTHR34820">
    <property type="entry name" value="INNER MEMBRANE PROTEIN YEBZ"/>
    <property type="match status" value="1"/>
</dbReference>
<evidence type="ECO:0000256" key="2">
    <source>
        <dbReference type="ARBA" id="ARBA00022723"/>
    </source>
</evidence>
<feature type="region of interest" description="Disordered" evidence="5">
    <location>
        <begin position="109"/>
        <end position="189"/>
    </location>
</feature>
<keyword evidence="6" id="KW-0812">Transmembrane</keyword>
<dbReference type="Pfam" id="PF04234">
    <property type="entry name" value="CopC"/>
    <property type="match status" value="1"/>
</dbReference>
<feature type="signal peptide" evidence="7">
    <location>
        <begin position="1"/>
        <end position="25"/>
    </location>
</feature>
<keyword evidence="6" id="KW-1133">Transmembrane helix</keyword>
<dbReference type="InterPro" id="IPR014756">
    <property type="entry name" value="Ig_E-set"/>
</dbReference>
<dbReference type="InterPro" id="IPR014755">
    <property type="entry name" value="Cu-Rt/internalin_Ig-like"/>
</dbReference>
<sequence length="223" mass="22783">MSPTRRSAALLAALALVALPLPAQAHDELTGSDPEDGATVEAGDLDELTMTFSGEIAQVGAAVTVTDPDGGSALEGEPEVEGTEMTQDLVDDLADGDYAVAWRVTSEDGHPISGEFGFSVTGGEDEAEQDTAEAPAPTEETEEASGSQEAEASASPTETEETAEETTQESSPEATSQDGETSDASTADSSGLPVWAWVLLAAGGVGVLALMVATWQRGRRSAP</sequence>
<evidence type="ECO:0000259" key="8">
    <source>
        <dbReference type="Pfam" id="PF04234"/>
    </source>
</evidence>
<dbReference type="GO" id="GO:0046688">
    <property type="term" value="P:response to copper ion"/>
    <property type="evidence" value="ECO:0007669"/>
    <property type="project" value="InterPro"/>
</dbReference>
<evidence type="ECO:0000256" key="7">
    <source>
        <dbReference type="SAM" id="SignalP"/>
    </source>
</evidence>
<feature type="compositionally biased region" description="Low complexity" evidence="5">
    <location>
        <begin position="132"/>
        <end position="157"/>
    </location>
</feature>
<keyword evidence="4" id="KW-0186">Copper</keyword>
<feature type="chain" id="PRO_5006944198" description="CopC domain-containing protein" evidence="7">
    <location>
        <begin position="26"/>
        <end position="223"/>
    </location>
</feature>
<dbReference type="Gene3D" id="2.60.40.1220">
    <property type="match status" value="1"/>
</dbReference>
<dbReference type="GO" id="GO:0005886">
    <property type="term" value="C:plasma membrane"/>
    <property type="evidence" value="ECO:0007669"/>
    <property type="project" value="TreeGrafter"/>
</dbReference>
<reference evidence="9 10" key="1">
    <citation type="submission" date="2015-12" db="EMBL/GenBank/DDBJ databases">
        <title>Serinicoccus chungangenesis strain CD08_5 genome sequencing and assembly.</title>
        <authorList>
            <person name="Chander A.M."/>
            <person name="Kaur G."/>
            <person name="Nair G.R."/>
            <person name="Dhawan D.K."/>
            <person name="Kochhar R.K."/>
            <person name="Mayilraj S."/>
            <person name="Bhadada S.K."/>
        </authorList>
    </citation>
    <scope>NUCLEOTIDE SEQUENCE [LARGE SCALE GENOMIC DNA]</scope>
    <source>
        <strain evidence="9 10">CD08_5</strain>
    </source>
</reference>
<dbReference type="STRING" id="767452.AVL62_10770"/>
<dbReference type="GO" id="GO:0005507">
    <property type="term" value="F:copper ion binding"/>
    <property type="evidence" value="ECO:0007669"/>
    <property type="project" value="InterPro"/>
</dbReference>
<feature type="compositionally biased region" description="Acidic residues" evidence="5">
    <location>
        <begin position="33"/>
        <end position="46"/>
    </location>
</feature>
<dbReference type="RefSeq" id="WP_058890065.1">
    <property type="nucleotide sequence ID" value="NZ_LQBL01000003.1"/>
</dbReference>
<feature type="domain" description="CopC" evidence="8">
    <location>
        <begin position="26"/>
        <end position="120"/>
    </location>
</feature>
<evidence type="ECO:0000313" key="10">
    <source>
        <dbReference type="Proteomes" id="UP000054837"/>
    </source>
</evidence>
<name>A0A0W8IEL8_9MICO</name>
<feature type="compositionally biased region" description="Acidic residues" evidence="5">
    <location>
        <begin position="158"/>
        <end position="167"/>
    </location>
</feature>
<dbReference type="GO" id="GO:0006825">
    <property type="term" value="P:copper ion transport"/>
    <property type="evidence" value="ECO:0007669"/>
    <property type="project" value="InterPro"/>
</dbReference>
<keyword evidence="3 7" id="KW-0732">Signal</keyword>
<keyword evidence="10" id="KW-1185">Reference proteome</keyword>
<proteinExistence type="predicted"/>
<dbReference type="AlphaFoldDB" id="A0A0W8IEL8"/>
<dbReference type="PANTHER" id="PTHR34820:SF4">
    <property type="entry name" value="INNER MEMBRANE PROTEIN YEBZ"/>
    <property type="match status" value="1"/>
</dbReference>
<feature type="region of interest" description="Disordered" evidence="5">
    <location>
        <begin position="26"/>
        <end position="46"/>
    </location>
</feature>
<feature type="compositionally biased region" description="Polar residues" evidence="5">
    <location>
        <begin position="177"/>
        <end position="189"/>
    </location>
</feature>
<accession>A0A0W8IEL8</accession>
<dbReference type="GO" id="GO:0042597">
    <property type="term" value="C:periplasmic space"/>
    <property type="evidence" value="ECO:0007669"/>
    <property type="project" value="InterPro"/>
</dbReference>
<dbReference type="InterPro" id="IPR032694">
    <property type="entry name" value="CopC/D"/>
</dbReference>
<comment type="subcellular location">
    <subcellularLocation>
        <location evidence="1">Cell envelope</location>
    </subcellularLocation>
</comment>
<dbReference type="SUPFAM" id="SSF81296">
    <property type="entry name" value="E set domains"/>
    <property type="match status" value="1"/>
</dbReference>
<dbReference type="InterPro" id="IPR007348">
    <property type="entry name" value="CopC_dom"/>
</dbReference>
<evidence type="ECO:0000256" key="4">
    <source>
        <dbReference type="ARBA" id="ARBA00023008"/>
    </source>
</evidence>
<evidence type="ECO:0000256" key="1">
    <source>
        <dbReference type="ARBA" id="ARBA00004196"/>
    </source>
</evidence>
<keyword evidence="6" id="KW-0472">Membrane</keyword>
<gene>
    <name evidence="9" type="ORF">AVL62_10770</name>
</gene>
<evidence type="ECO:0000256" key="5">
    <source>
        <dbReference type="SAM" id="MobiDB-lite"/>
    </source>
</evidence>
<dbReference type="GO" id="GO:0030313">
    <property type="term" value="C:cell envelope"/>
    <property type="evidence" value="ECO:0007669"/>
    <property type="project" value="UniProtKB-SubCell"/>
</dbReference>
<protein>
    <recommendedName>
        <fullName evidence="8">CopC domain-containing protein</fullName>
    </recommendedName>
</protein>
<dbReference type="OrthoDB" id="5242236at2"/>
<feature type="transmembrane region" description="Helical" evidence="6">
    <location>
        <begin position="194"/>
        <end position="215"/>
    </location>
</feature>
<dbReference type="Proteomes" id="UP000054837">
    <property type="component" value="Unassembled WGS sequence"/>
</dbReference>
<dbReference type="EMBL" id="LQBL01000003">
    <property type="protein sequence ID" value="KUG58388.1"/>
    <property type="molecule type" value="Genomic_DNA"/>
</dbReference>